<comment type="similarity">
    <text evidence="7">Belongs to the fluoride channel Fluc/FEX (TC 1.A.43) family.</text>
</comment>
<comment type="subcellular location">
    <subcellularLocation>
        <location evidence="2">Cell membrane</location>
        <topology evidence="2">Multi-pass membrane protein</topology>
    </subcellularLocation>
</comment>
<evidence type="ECO:0000256" key="6">
    <source>
        <dbReference type="ARBA" id="ARBA00023136"/>
    </source>
</evidence>
<keyword evidence="4 9" id="KW-0812">Transmembrane</keyword>
<comment type="function">
    <text evidence="1">Fluoride channel required for the rapid expulsion of cytoplasmic fluoride.</text>
</comment>
<comment type="catalytic activity">
    <reaction evidence="8">
        <text>fluoride(in) = fluoride(out)</text>
        <dbReference type="Rhea" id="RHEA:76159"/>
        <dbReference type="ChEBI" id="CHEBI:17051"/>
    </reaction>
    <physiologicalReaction direction="left-to-right" evidence="8">
        <dbReference type="Rhea" id="RHEA:76160"/>
    </physiologicalReaction>
</comment>
<keyword evidence="11" id="KW-1185">Reference proteome</keyword>
<dbReference type="InterPro" id="IPR003691">
    <property type="entry name" value="FluC"/>
</dbReference>
<feature type="transmembrane region" description="Helical" evidence="9">
    <location>
        <begin position="131"/>
        <end position="152"/>
    </location>
</feature>
<feature type="transmembrane region" description="Helical" evidence="9">
    <location>
        <begin position="229"/>
        <end position="256"/>
    </location>
</feature>
<evidence type="ECO:0000313" key="11">
    <source>
        <dbReference type="Proteomes" id="UP000237438"/>
    </source>
</evidence>
<evidence type="ECO:0000256" key="9">
    <source>
        <dbReference type="SAM" id="Phobius"/>
    </source>
</evidence>
<dbReference type="GO" id="GO:0005886">
    <property type="term" value="C:plasma membrane"/>
    <property type="evidence" value="ECO:0007669"/>
    <property type="project" value="UniProtKB-SubCell"/>
</dbReference>
<evidence type="ECO:0000313" key="10">
    <source>
        <dbReference type="EMBL" id="POS85462.1"/>
    </source>
</evidence>
<dbReference type="Pfam" id="PF02537">
    <property type="entry name" value="CRCB"/>
    <property type="match status" value="2"/>
</dbReference>
<evidence type="ECO:0000256" key="2">
    <source>
        <dbReference type="ARBA" id="ARBA00004651"/>
    </source>
</evidence>
<keyword evidence="6 9" id="KW-0472">Membrane</keyword>
<feature type="transmembrane region" description="Helical" evidence="9">
    <location>
        <begin position="30"/>
        <end position="54"/>
    </location>
</feature>
<dbReference type="STRING" id="225359.A0A2S4PTV2"/>
<dbReference type="AlphaFoldDB" id="A0A2S4PTV2"/>
<proteinExistence type="inferred from homology"/>
<dbReference type="EMBL" id="PEDP01000596">
    <property type="protein sequence ID" value="POS85462.1"/>
    <property type="molecule type" value="Genomic_DNA"/>
</dbReference>
<comment type="caution">
    <text evidence="10">The sequence shown here is derived from an EMBL/GenBank/DDBJ whole genome shotgun (WGS) entry which is preliminary data.</text>
</comment>
<dbReference type="Proteomes" id="UP000237438">
    <property type="component" value="Unassembled WGS sequence"/>
</dbReference>
<feature type="transmembrane region" description="Helical" evidence="9">
    <location>
        <begin position="187"/>
        <end position="208"/>
    </location>
</feature>
<sequence>MSQDNVGTVSQIPRIHCEDNGEISKPLMQIYTIALLIIFAILGTLARLGIQLLTSYNNAPIIFSSLWFNLAGCFIMGFLVEDCVIFNYGRWTSHYHQRVVELQQIGGANRDMMLIGMETAKKSYQTRKKSSPLYVGLTTGFCGSFTSFSSFIRDSFLAIANLLPKHYNYIGDDSLDFPSASNTGNSLMAVTAVIILTMSTCVSAWLFGVHLAHILNRSKPRFSIRFNHWLMCVTTAFLALSSWLAIIFCIIFLHFWHSKGTFKLQGSLLFSLAFAPLGCLCRFYTSLFLNGKFENFPLGTFASNISGTIVLGISYDLQRIPVGGIVACQVLKGIQDGFCGCLTTSCITNKLADLDSLCDQLEKMMRRQKEGYMNKVESLSKRVVALNKRPILHCSNKVITLEAMNFDLSRARKVFK</sequence>
<evidence type="ECO:0000256" key="8">
    <source>
        <dbReference type="ARBA" id="ARBA00035585"/>
    </source>
</evidence>
<organism evidence="10 11">
    <name type="scientific">Erysiphe pulchra</name>
    <dbReference type="NCBI Taxonomy" id="225359"/>
    <lineage>
        <taxon>Eukaryota</taxon>
        <taxon>Fungi</taxon>
        <taxon>Dikarya</taxon>
        <taxon>Ascomycota</taxon>
        <taxon>Pezizomycotina</taxon>
        <taxon>Leotiomycetes</taxon>
        <taxon>Erysiphales</taxon>
        <taxon>Erysiphaceae</taxon>
        <taxon>Erysiphe</taxon>
    </lineage>
</organism>
<keyword evidence="3" id="KW-1003">Cell membrane</keyword>
<feature type="transmembrane region" description="Helical" evidence="9">
    <location>
        <begin position="66"/>
        <end position="88"/>
    </location>
</feature>
<keyword evidence="5 9" id="KW-1133">Transmembrane helix</keyword>
<evidence type="ECO:0000256" key="4">
    <source>
        <dbReference type="ARBA" id="ARBA00022692"/>
    </source>
</evidence>
<dbReference type="PANTHER" id="PTHR28259">
    <property type="entry name" value="FLUORIDE EXPORT PROTEIN 1-RELATED"/>
    <property type="match status" value="1"/>
</dbReference>
<dbReference type="PANTHER" id="PTHR28259:SF1">
    <property type="entry name" value="FLUORIDE EXPORT PROTEIN 1-RELATED"/>
    <property type="match status" value="1"/>
</dbReference>
<evidence type="ECO:0000256" key="1">
    <source>
        <dbReference type="ARBA" id="ARBA00002598"/>
    </source>
</evidence>
<gene>
    <name evidence="10" type="ORF">EPUL_002698</name>
</gene>
<dbReference type="GO" id="GO:1903425">
    <property type="term" value="F:fluoride transmembrane transporter activity"/>
    <property type="evidence" value="ECO:0007669"/>
    <property type="project" value="TreeGrafter"/>
</dbReference>
<feature type="transmembrane region" description="Helical" evidence="9">
    <location>
        <begin position="268"/>
        <end position="289"/>
    </location>
</feature>
<name>A0A2S4PTV2_9PEZI</name>
<protein>
    <submittedName>
        <fullName evidence="10">Uncharacterized protein</fullName>
    </submittedName>
</protein>
<reference evidence="10 11" key="1">
    <citation type="submission" date="2017-10" db="EMBL/GenBank/DDBJ databases">
        <title>Development of genomic resources for the powdery mildew, Erysiphe pulchra.</title>
        <authorList>
            <person name="Wadl P.A."/>
            <person name="Mack B.M."/>
            <person name="Moore G."/>
            <person name="Beltz S.B."/>
        </authorList>
    </citation>
    <scope>NUCLEOTIDE SEQUENCE [LARGE SCALE GENOMIC DNA]</scope>
    <source>
        <strain evidence="10">Cflorida</strain>
    </source>
</reference>
<evidence type="ECO:0000256" key="3">
    <source>
        <dbReference type="ARBA" id="ARBA00022475"/>
    </source>
</evidence>
<evidence type="ECO:0000256" key="5">
    <source>
        <dbReference type="ARBA" id="ARBA00022989"/>
    </source>
</evidence>
<evidence type="ECO:0000256" key="7">
    <source>
        <dbReference type="ARBA" id="ARBA00035120"/>
    </source>
</evidence>
<accession>A0A2S4PTV2</accession>
<dbReference type="OrthoDB" id="409792at2759"/>